<comment type="caution">
    <text evidence="2">The sequence shown here is derived from an EMBL/GenBank/DDBJ whole genome shotgun (WGS) entry which is preliminary data.</text>
</comment>
<dbReference type="OrthoDB" id="7058081at2"/>
<keyword evidence="1" id="KW-0812">Transmembrane</keyword>
<feature type="transmembrane region" description="Helical" evidence="1">
    <location>
        <begin position="150"/>
        <end position="175"/>
    </location>
</feature>
<feature type="transmembrane region" description="Helical" evidence="1">
    <location>
        <begin position="196"/>
        <end position="216"/>
    </location>
</feature>
<sequence>MHSIPLPSHRWIYEAWSRKTSVLGGILAVVSLSLAHYAGFLMQVPLQIVAVAGMPLAQGVTATFLFYVFFCAVVARVFTSILQLIGLPFLAISDRLDPGLRRKMDWKHQRRFVRTHSQTIKWEGFAWIIFQAVMFLFMMLATYVKFAVTWASGIGLIISVLLIVLSGLVRAGFFLQPRPRIFIRKMRMRPARSARAAAAAFVTITAALIVVAFFMGSMRASLLRDQAAHAVVTKEFSGDATVIASSEGALLLFQKKDDERRYIYSSPEFTASMESKNVFTPIGVRKER</sequence>
<feature type="transmembrane region" description="Helical" evidence="1">
    <location>
        <begin position="124"/>
        <end position="144"/>
    </location>
</feature>
<evidence type="ECO:0000313" key="3">
    <source>
        <dbReference type="Proteomes" id="UP000009874"/>
    </source>
</evidence>
<dbReference type="EMBL" id="AGZI01000033">
    <property type="protein sequence ID" value="EKU82058.1"/>
    <property type="molecule type" value="Genomic_DNA"/>
</dbReference>
<feature type="transmembrane region" description="Helical" evidence="1">
    <location>
        <begin position="21"/>
        <end position="44"/>
    </location>
</feature>
<dbReference type="Proteomes" id="UP000009874">
    <property type="component" value="Unassembled WGS sequence"/>
</dbReference>
<evidence type="ECO:0000256" key="1">
    <source>
        <dbReference type="SAM" id="Phobius"/>
    </source>
</evidence>
<dbReference type="HOGENOM" id="CLU_965781_0_0_4"/>
<proteinExistence type="predicted"/>
<evidence type="ECO:0000313" key="2">
    <source>
        <dbReference type="EMBL" id="EKU82058.1"/>
    </source>
</evidence>
<protein>
    <submittedName>
        <fullName evidence="2">Uncharacterized protein</fullName>
    </submittedName>
</protein>
<accession>K9DCT7</accession>
<dbReference type="RefSeq" id="WP_005667279.1">
    <property type="nucleotide sequence ID" value="NZ_JH992923.1"/>
</dbReference>
<reference evidence="2 3" key="1">
    <citation type="submission" date="2012-09" db="EMBL/GenBank/DDBJ databases">
        <title>The Genome Sequence of Massilia timonae CCUG 45783.</title>
        <authorList>
            <consortium name="The Broad Institute Genome Sequencing Platform"/>
            <person name="Earl A."/>
            <person name="Ward D."/>
            <person name="Feldgarden M."/>
            <person name="Gevers D."/>
            <person name="Huys G."/>
            <person name="Walker B."/>
            <person name="Young S.K."/>
            <person name="Zeng Q."/>
            <person name="Gargeya S."/>
            <person name="Fitzgerald M."/>
            <person name="Haas B."/>
            <person name="Abouelleil A."/>
            <person name="Alvarado L."/>
            <person name="Arachchi H.M."/>
            <person name="Berlin A.M."/>
            <person name="Chapman S.B."/>
            <person name="Goldberg J."/>
            <person name="Griggs A."/>
            <person name="Gujja S."/>
            <person name="Hansen M."/>
            <person name="Howarth C."/>
            <person name="Imamovic A."/>
            <person name="Larimer J."/>
            <person name="McCowen C."/>
            <person name="Montmayeur A."/>
            <person name="Murphy C."/>
            <person name="Neiman D."/>
            <person name="Pearson M."/>
            <person name="Priest M."/>
            <person name="Roberts A."/>
            <person name="Saif S."/>
            <person name="Shea T."/>
            <person name="Sisk P."/>
            <person name="Sykes S."/>
            <person name="Wortman J."/>
            <person name="Nusbaum C."/>
            <person name="Birren B."/>
        </authorList>
    </citation>
    <scope>NUCLEOTIDE SEQUENCE [LARGE SCALE GENOMIC DNA]</scope>
    <source>
        <strain evidence="2 3">CCUG 45783</strain>
    </source>
</reference>
<keyword evidence="1" id="KW-0472">Membrane</keyword>
<keyword evidence="3" id="KW-1185">Reference proteome</keyword>
<keyword evidence="1" id="KW-1133">Transmembrane helix</keyword>
<name>K9DCT7_9BURK</name>
<dbReference type="AlphaFoldDB" id="K9DCT7"/>
<gene>
    <name evidence="2" type="ORF">HMPREF9710_02751</name>
</gene>
<organism evidence="2 3">
    <name type="scientific">Massilia timonae CCUG 45783</name>
    <dbReference type="NCBI Taxonomy" id="883126"/>
    <lineage>
        <taxon>Bacteria</taxon>
        <taxon>Pseudomonadati</taxon>
        <taxon>Pseudomonadota</taxon>
        <taxon>Betaproteobacteria</taxon>
        <taxon>Burkholderiales</taxon>
        <taxon>Oxalobacteraceae</taxon>
        <taxon>Telluria group</taxon>
        <taxon>Massilia</taxon>
    </lineage>
</organism>